<evidence type="ECO:0000313" key="3">
    <source>
        <dbReference type="Proteomes" id="UP000024635"/>
    </source>
</evidence>
<accession>A0A016TXU4</accession>
<name>A0A016TXU4_9BILA</name>
<dbReference type="EMBL" id="JARK01001405">
    <property type="protein sequence ID" value="EYC07561.1"/>
    <property type="molecule type" value="Genomic_DNA"/>
</dbReference>
<keyword evidence="1" id="KW-0812">Transmembrane</keyword>
<organism evidence="2 3">
    <name type="scientific">Ancylostoma ceylanicum</name>
    <dbReference type="NCBI Taxonomy" id="53326"/>
    <lineage>
        <taxon>Eukaryota</taxon>
        <taxon>Metazoa</taxon>
        <taxon>Ecdysozoa</taxon>
        <taxon>Nematoda</taxon>
        <taxon>Chromadorea</taxon>
        <taxon>Rhabditida</taxon>
        <taxon>Rhabditina</taxon>
        <taxon>Rhabditomorpha</taxon>
        <taxon>Strongyloidea</taxon>
        <taxon>Ancylostomatidae</taxon>
        <taxon>Ancylostomatinae</taxon>
        <taxon>Ancylostoma</taxon>
    </lineage>
</organism>
<feature type="transmembrane region" description="Helical" evidence="1">
    <location>
        <begin position="30"/>
        <end position="48"/>
    </location>
</feature>
<proteinExistence type="predicted"/>
<keyword evidence="1" id="KW-0472">Membrane</keyword>
<dbReference type="AlphaFoldDB" id="A0A016TXU4"/>
<keyword evidence="3" id="KW-1185">Reference proteome</keyword>
<gene>
    <name evidence="2" type="primary">Acey_s0069.g285</name>
    <name evidence="2" type="ORF">Y032_0069g285</name>
</gene>
<sequence length="164" mass="17912">MRTVGNLEATRVRWGGLAVRSITGDGTHQMERSAFAVVVFGSLLFGVYKEKRLYVVPYLVFQVISVGVTVIVLLSFIIAIAVKSNMVIDLAKDLGGVNIHAPQKELDAGATKAFPECPDAEGSKSFHSSIGIVHSTIHPCAMFRRTSPSLLLRGRTFRIHTNRC</sequence>
<feature type="transmembrane region" description="Helical" evidence="1">
    <location>
        <begin position="60"/>
        <end position="82"/>
    </location>
</feature>
<keyword evidence="1" id="KW-1133">Transmembrane helix</keyword>
<evidence type="ECO:0000256" key="1">
    <source>
        <dbReference type="SAM" id="Phobius"/>
    </source>
</evidence>
<reference evidence="3" key="1">
    <citation type="journal article" date="2015" name="Nat. Genet.">
        <title>The genome and transcriptome of the zoonotic hookworm Ancylostoma ceylanicum identify infection-specific gene families.</title>
        <authorList>
            <person name="Schwarz E.M."/>
            <person name="Hu Y."/>
            <person name="Antoshechkin I."/>
            <person name="Miller M.M."/>
            <person name="Sternberg P.W."/>
            <person name="Aroian R.V."/>
        </authorList>
    </citation>
    <scope>NUCLEOTIDE SEQUENCE</scope>
    <source>
        <strain evidence="3">HY135</strain>
    </source>
</reference>
<dbReference type="Proteomes" id="UP000024635">
    <property type="component" value="Unassembled WGS sequence"/>
</dbReference>
<protein>
    <submittedName>
        <fullName evidence="2">Uncharacterized protein</fullName>
    </submittedName>
</protein>
<dbReference type="OrthoDB" id="5792724at2759"/>
<comment type="caution">
    <text evidence="2">The sequence shown here is derived from an EMBL/GenBank/DDBJ whole genome shotgun (WGS) entry which is preliminary data.</text>
</comment>
<evidence type="ECO:0000313" key="2">
    <source>
        <dbReference type="EMBL" id="EYC07561.1"/>
    </source>
</evidence>